<dbReference type="EMBL" id="UOFY01000011">
    <property type="protein sequence ID" value="VAX06851.1"/>
    <property type="molecule type" value="Genomic_DNA"/>
</dbReference>
<protein>
    <recommendedName>
        <fullName evidence="1">AbiEi antitoxin N-terminal domain-containing protein</fullName>
    </recommendedName>
</protein>
<organism evidence="2">
    <name type="scientific">hydrothermal vent metagenome</name>
    <dbReference type="NCBI Taxonomy" id="652676"/>
    <lineage>
        <taxon>unclassified sequences</taxon>
        <taxon>metagenomes</taxon>
        <taxon>ecological metagenomes</taxon>
    </lineage>
</organism>
<evidence type="ECO:0000313" key="2">
    <source>
        <dbReference type="EMBL" id="VAX06851.1"/>
    </source>
</evidence>
<proteinExistence type="predicted"/>
<dbReference type="AlphaFoldDB" id="A0A3B1AYH9"/>
<accession>A0A3B1AYH9</accession>
<reference evidence="2" key="1">
    <citation type="submission" date="2018-06" db="EMBL/GenBank/DDBJ databases">
        <authorList>
            <person name="Zhirakovskaya E."/>
        </authorList>
    </citation>
    <scope>NUCLEOTIDE SEQUENCE</scope>
</reference>
<name>A0A3B1AYH9_9ZZZZ</name>
<dbReference type="Pfam" id="PF13338">
    <property type="entry name" value="AbiEi_4"/>
    <property type="match status" value="1"/>
</dbReference>
<dbReference type="InterPro" id="IPR025159">
    <property type="entry name" value="AbiEi_N"/>
</dbReference>
<gene>
    <name evidence="2" type="ORF">MNBD_GAMMA25-1499</name>
</gene>
<evidence type="ECO:0000259" key="1">
    <source>
        <dbReference type="Pfam" id="PF13338"/>
    </source>
</evidence>
<sequence>MSVIKNKIPPEEIFRQHGGQLRMSEAIQYGISRYTLYKMRDNGVLEQVSRGIYRLLDLPPISNPDLVTVSLRFPRAVICLISALSFHEMTTQIPHEVSIAVPRGARMPTLDNPPVHAYKFSAEAFKAGIEKHQIDGVTVQIYSAEKTLADCFKYRNKLGMDVVLEALKLYRSQKKFNMDTLLKYARVCRVENVMKPYLEASL</sequence>
<feature type="domain" description="AbiEi antitoxin N-terminal" evidence="1">
    <location>
        <begin position="12"/>
        <end position="55"/>
    </location>
</feature>